<dbReference type="PATRIC" id="fig|582680.7.peg.3195"/>
<name>A0A0F0KJP5_9MICO</name>
<feature type="transmembrane region" description="Helical" evidence="1">
    <location>
        <begin position="32"/>
        <end position="55"/>
    </location>
</feature>
<evidence type="ECO:0000313" key="2">
    <source>
        <dbReference type="EMBL" id="KJL19486.1"/>
    </source>
</evidence>
<reference evidence="2 3" key="1">
    <citation type="submission" date="2015-02" db="EMBL/GenBank/DDBJ databases">
        <title>Draft genome sequences of ten Microbacterium spp. with emphasis on heavy metal contaminated environments.</title>
        <authorList>
            <person name="Corretto E."/>
        </authorList>
    </citation>
    <scope>NUCLEOTIDE SEQUENCE [LARGE SCALE GENOMIC DNA]</scope>
    <source>
        <strain evidence="2 3">DSM 23848</strain>
    </source>
</reference>
<keyword evidence="1" id="KW-0472">Membrane</keyword>
<keyword evidence="1" id="KW-0812">Transmembrane</keyword>
<proteinExistence type="predicted"/>
<gene>
    <name evidence="2" type="ORF">RL72_03135</name>
</gene>
<dbReference type="Proteomes" id="UP000033448">
    <property type="component" value="Unassembled WGS sequence"/>
</dbReference>
<evidence type="ECO:0000256" key="1">
    <source>
        <dbReference type="SAM" id="Phobius"/>
    </source>
</evidence>
<organism evidence="2 3">
    <name type="scientific">Microbacterium azadirachtae</name>
    <dbReference type="NCBI Taxonomy" id="582680"/>
    <lineage>
        <taxon>Bacteria</taxon>
        <taxon>Bacillati</taxon>
        <taxon>Actinomycetota</taxon>
        <taxon>Actinomycetes</taxon>
        <taxon>Micrococcales</taxon>
        <taxon>Microbacteriaceae</taxon>
        <taxon>Microbacterium</taxon>
    </lineage>
</organism>
<feature type="transmembrane region" description="Helical" evidence="1">
    <location>
        <begin position="7"/>
        <end position="26"/>
    </location>
</feature>
<protein>
    <recommendedName>
        <fullName evidence="4">Tetratricopeptide repeat protein</fullName>
    </recommendedName>
</protein>
<dbReference type="AlphaFoldDB" id="A0A0F0KJP5"/>
<dbReference type="RefSeq" id="WP_045251789.1">
    <property type="nucleotide sequence ID" value="NZ_JYIT01000084.1"/>
</dbReference>
<keyword evidence="1" id="KW-1133">Transmembrane helix</keyword>
<comment type="caution">
    <text evidence="2">The sequence shown here is derived from an EMBL/GenBank/DDBJ whole genome shotgun (WGS) entry which is preliminary data.</text>
</comment>
<dbReference type="OrthoDB" id="4485518at2"/>
<evidence type="ECO:0008006" key="4">
    <source>
        <dbReference type="Google" id="ProtNLM"/>
    </source>
</evidence>
<sequence>MGSRIGVAVMAVLLVLYIALVGWRAVVLLGSGQALGITMGVALLVMPLIGAWALARELQFGLAADRLGRTLDAEGGMPAAPEHLRSNGRLLPEDADRLVAEYGSAAAAEPEDWRAQYRLGVVQDAAGHRKDARAAIRAAIRLAR</sequence>
<dbReference type="InterPro" id="IPR011990">
    <property type="entry name" value="TPR-like_helical_dom_sf"/>
</dbReference>
<accession>A0A0F0KJP5</accession>
<keyword evidence="3" id="KW-1185">Reference proteome</keyword>
<dbReference type="SUPFAM" id="SSF48452">
    <property type="entry name" value="TPR-like"/>
    <property type="match status" value="1"/>
</dbReference>
<dbReference type="EMBL" id="JYIT01000084">
    <property type="protein sequence ID" value="KJL19486.1"/>
    <property type="molecule type" value="Genomic_DNA"/>
</dbReference>
<evidence type="ECO:0000313" key="3">
    <source>
        <dbReference type="Proteomes" id="UP000033448"/>
    </source>
</evidence>